<gene>
    <name evidence="1" type="ORF">KTT_13720</name>
</gene>
<sequence>MIKAVPKRAIQPTAQFVQSWTHAQRSIFRLVDGKRSLETIAQILNQDLEKVLPVVVDMLKIGWLTL</sequence>
<dbReference type="Proteomes" id="UP000287352">
    <property type="component" value="Unassembled WGS sequence"/>
</dbReference>
<dbReference type="AlphaFoldDB" id="A0A401ZXF1"/>
<organism evidence="1 2">
    <name type="scientific">Tengunoibacter tsumagoiensis</name>
    <dbReference type="NCBI Taxonomy" id="2014871"/>
    <lineage>
        <taxon>Bacteria</taxon>
        <taxon>Bacillati</taxon>
        <taxon>Chloroflexota</taxon>
        <taxon>Ktedonobacteria</taxon>
        <taxon>Ktedonobacterales</taxon>
        <taxon>Dictyobacteraceae</taxon>
        <taxon>Tengunoibacter</taxon>
    </lineage>
</organism>
<comment type="caution">
    <text evidence="1">The sequence shown here is derived from an EMBL/GenBank/DDBJ whole genome shotgun (WGS) entry which is preliminary data.</text>
</comment>
<reference evidence="2" key="1">
    <citation type="submission" date="2018-12" db="EMBL/GenBank/DDBJ databases">
        <title>Tengunoibacter tsumagoiensis gen. nov., sp. nov., Dictyobacter kobayashii sp. nov., D. alpinus sp. nov., and D. joshuensis sp. nov. and description of Dictyobacteraceae fam. nov. within the order Ktedonobacterales isolated from Tengu-no-mugimeshi.</title>
        <authorList>
            <person name="Wang C.M."/>
            <person name="Zheng Y."/>
            <person name="Sakai Y."/>
            <person name="Toyoda A."/>
            <person name="Minakuchi Y."/>
            <person name="Abe K."/>
            <person name="Yokota A."/>
            <person name="Yabe S."/>
        </authorList>
    </citation>
    <scope>NUCLEOTIDE SEQUENCE [LARGE SCALE GENOMIC DNA]</scope>
    <source>
        <strain evidence="2">Uno3</strain>
    </source>
</reference>
<evidence type="ECO:0000313" key="1">
    <source>
        <dbReference type="EMBL" id="GCE11513.1"/>
    </source>
</evidence>
<protein>
    <submittedName>
        <fullName evidence="1">Uncharacterized protein</fullName>
    </submittedName>
</protein>
<keyword evidence="2" id="KW-1185">Reference proteome</keyword>
<dbReference type="EMBL" id="BIFR01000001">
    <property type="protein sequence ID" value="GCE11513.1"/>
    <property type="molecule type" value="Genomic_DNA"/>
</dbReference>
<name>A0A401ZXF1_9CHLR</name>
<accession>A0A401ZXF1</accession>
<evidence type="ECO:0000313" key="2">
    <source>
        <dbReference type="Proteomes" id="UP000287352"/>
    </source>
</evidence>
<proteinExistence type="predicted"/>